<comment type="caution">
    <text evidence="1">The sequence shown here is derived from an EMBL/GenBank/DDBJ whole genome shotgun (WGS) entry which is preliminary data.</text>
</comment>
<name>A0A8T9C5G4_9HELO</name>
<dbReference type="Proteomes" id="UP000469558">
    <property type="component" value="Unassembled WGS sequence"/>
</dbReference>
<evidence type="ECO:0000313" key="1">
    <source>
        <dbReference type="EMBL" id="TVY80935.1"/>
    </source>
</evidence>
<accession>A0A8T9C5G4</accession>
<organism evidence="1 2">
    <name type="scientific">Lachnellula suecica</name>
    <dbReference type="NCBI Taxonomy" id="602035"/>
    <lineage>
        <taxon>Eukaryota</taxon>
        <taxon>Fungi</taxon>
        <taxon>Dikarya</taxon>
        <taxon>Ascomycota</taxon>
        <taxon>Pezizomycotina</taxon>
        <taxon>Leotiomycetes</taxon>
        <taxon>Helotiales</taxon>
        <taxon>Lachnaceae</taxon>
        <taxon>Lachnellula</taxon>
    </lineage>
</organism>
<reference evidence="1 2" key="1">
    <citation type="submission" date="2018-05" db="EMBL/GenBank/DDBJ databases">
        <title>Genome sequencing and assembly of the regulated plant pathogen Lachnellula willkommii and related sister species for the development of diagnostic species identification markers.</title>
        <authorList>
            <person name="Giroux E."/>
            <person name="Bilodeau G."/>
        </authorList>
    </citation>
    <scope>NUCLEOTIDE SEQUENCE [LARGE SCALE GENOMIC DNA]</scope>
    <source>
        <strain evidence="1 2">CBS 268.59</strain>
    </source>
</reference>
<dbReference type="OrthoDB" id="3436111at2759"/>
<gene>
    <name evidence="1" type="ORF">LSUE1_G004522</name>
</gene>
<protein>
    <submittedName>
        <fullName evidence="1">Uncharacterized protein</fullName>
    </submittedName>
</protein>
<proteinExistence type="predicted"/>
<evidence type="ECO:0000313" key="2">
    <source>
        <dbReference type="Proteomes" id="UP000469558"/>
    </source>
</evidence>
<dbReference type="EMBL" id="QGMK01000580">
    <property type="protein sequence ID" value="TVY80935.1"/>
    <property type="molecule type" value="Genomic_DNA"/>
</dbReference>
<sequence length="162" mass="17408">MIVIGEGINGTIAEDARASLDEVIDQLRAEGRLEAGQETTHETLKWTTETIRAAGDFEKTVNLKPLETLGVTTGQGNMKGNIKWTGPIVYHDVLPDPPTYQQIAPGYEVIGILALGTLQLPEIGESGKKEISSGSVAYFRGSDPVVYRSCGGGRGILFYISI</sequence>
<keyword evidence="2" id="KW-1185">Reference proteome</keyword>
<dbReference type="AlphaFoldDB" id="A0A8T9C5G4"/>